<evidence type="ECO:0000313" key="1">
    <source>
        <dbReference type="EMBL" id="KGO69301.1"/>
    </source>
</evidence>
<comment type="caution">
    <text evidence="1">The sequence shown here is derived from an EMBL/GenBank/DDBJ whole genome shotgun (WGS) entry which is preliminary data.</text>
</comment>
<dbReference type="EMBL" id="JQGA01001155">
    <property type="protein sequence ID" value="KGO69301.1"/>
    <property type="molecule type" value="Genomic_DNA"/>
</dbReference>
<organism evidence="1 2">
    <name type="scientific">Penicillium italicum</name>
    <name type="common">Blue mold</name>
    <dbReference type="NCBI Taxonomy" id="40296"/>
    <lineage>
        <taxon>Eukaryota</taxon>
        <taxon>Fungi</taxon>
        <taxon>Dikarya</taxon>
        <taxon>Ascomycota</taxon>
        <taxon>Pezizomycotina</taxon>
        <taxon>Eurotiomycetes</taxon>
        <taxon>Eurotiomycetidae</taxon>
        <taxon>Eurotiales</taxon>
        <taxon>Aspergillaceae</taxon>
        <taxon>Penicillium</taxon>
    </lineage>
</organism>
<protein>
    <submittedName>
        <fullName evidence="1">Uncharacterized protein</fullName>
    </submittedName>
</protein>
<dbReference type="HOGENOM" id="CLU_3125560_0_0_1"/>
<reference evidence="1 2" key="1">
    <citation type="journal article" date="2015" name="Mol. Plant Microbe Interact.">
        <title>Genome, transcriptome, and functional analyses of Penicillium expansum provide new insights into secondary metabolism and pathogenicity.</title>
        <authorList>
            <person name="Ballester A.R."/>
            <person name="Marcet-Houben M."/>
            <person name="Levin E."/>
            <person name="Sela N."/>
            <person name="Selma-Lazaro C."/>
            <person name="Carmona L."/>
            <person name="Wisniewski M."/>
            <person name="Droby S."/>
            <person name="Gonzalez-Candelas L."/>
            <person name="Gabaldon T."/>
        </authorList>
    </citation>
    <scope>NUCLEOTIDE SEQUENCE [LARGE SCALE GENOMIC DNA]</scope>
    <source>
        <strain evidence="1 2">PHI-1</strain>
    </source>
</reference>
<dbReference type="Proteomes" id="UP000030104">
    <property type="component" value="Unassembled WGS sequence"/>
</dbReference>
<name>A0A0A2KQW9_PENIT</name>
<accession>A0A0A2KQW9</accession>
<proteinExistence type="predicted"/>
<gene>
    <name evidence="1" type="ORF">PITC_095000</name>
</gene>
<evidence type="ECO:0000313" key="2">
    <source>
        <dbReference type="Proteomes" id="UP000030104"/>
    </source>
</evidence>
<dbReference type="AlphaFoldDB" id="A0A0A2KQW9"/>
<keyword evidence="2" id="KW-1185">Reference proteome</keyword>
<sequence>MKLYDGVVILIINEISFRSSNLFAKKLLNHEQLNPHFETLVFSLRILIWS</sequence>